<dbReference type="PANTHER" id="PTHR24305">
    <property type="entry name" value="CYTOCHROME P450"/>
    <property type="match status" value="1"/>
</dbReference>
<dbReference type="Gene3D" id="1.10.630.10">
    <property type="entry name" value="Cytochrome P450"/>
    <property type="match status" value="1"/>
</dbReference>
<keyword evidence="7 9" id="KW-0503">Monooxygenase</keyword>
<dbReference type="InterPro" id="IPR001128">
    <property type="entry name" value="Cyt_P450"/>
</dbReference>
<comment type="similarity">
    <text evidence="2 9">Belongs to the cytochrome P450 family.</text>
</comment>
<dbReference type="InterPro" id="IPR017972">
    <property type="entry name" value="Cyt_P450_CS"/>
</dbReference>
<dbReference type="PRINTS" id="PR00385">
    <property type="entry name" value="P450"/>
</dbReference>
<evidence type="ECO:0000256" key="6">
    <source>
        <dbReference type="ARBA" id="ARBA00023004"/>
    </source>
</evidence>
<dbReference type="PROSITE" id="PS00086">
    <property type="entry name" value="CYTOCHROME_P450"/>
    <property type="match status" value="1"/>
</dbReference>
<keyword evidence="5 9" id="KW-0560">Oxidoreductase</keyword>
<dbReference type="InterPro" id="IPR036396">
    <property type="entry name" value="Cyt_P450_sf"/>
</dbReference>
<dbReference type="GO" id="GO:0016705">
    <property type="term" value="F:oxidoreductase activity, acting on paired donors, with incorporation or reduction of molecular oxygen"/>
    <property type="evidence" value="ECO:0007669"/>
    <property type="project" value="InterPro"/>
</dbReference>
<evidence type="ECO:0000256" key="1">
    <source>
        <dbReference type="ARBA" id="ARBA00001971"/>
    </source>
</evidence>
<dbReference type="PRINTS" id="PR00463">
    <property type="entry name" value="EP450I"/>
</dbReference>
<sequence>MLVVATSRLCFLLAEGRRLPGTAGAYLVARCAYLIFFHPLAKLPGPKLYATTDLFYLYHLVGCTWPAKLKTLHDEYGPTIRFSPFDVSSIAPESWKTIYGHKSKPNKTFEKDRRVYNGPDQGIANIVIADNDAHRRMRRVLAHAFSEKALRGQETLIKSNVDLFISKVAALAEAKEPVNIMLWYNYITFDLIGDLAFGKPFGCLEQGGYHPWVKMVFESLAMSNFRQVLNRHPSSNLLSSWILPERMRRAFVEHAELSSKTAFERIERGNVGREDFMDHILRHNDEKGLSKLEIAVNSSTLITAGSETTATLLSGTTYMLLTNRDKYTKLVKDIRDRYASEAEITMSSVNELQYLLAVFNEGLRMYPPVPMGLPRFPPAGGETVDGYYIPEKSSIAVPHWAAYQCEQNWADPQRFVPERWLGTDPRYANDKRDVLQPFSTGPRNCIGKNLAYAEMRVILTRLLWRFDLELLPESKDWYNQRIFAFWKKGPLMVKVTPAQRS</sequence>
<organism evidence="10 11">
    <name type="scientific">Microdochium trichocladiopsis</name>
    <dbReference type="NCBI Taxonomy" id="1682393"/>
    <lineage>
        <taxon>Eukaryota</taxon>
        <taxon>Fungi</taxon>
        <taxon>Dikarya</taxon>
        <taxon>Ascomycota</taxon>
        <taxon>Pezizomycotina</taxon>
        <taxon>Sordariomycetes</taxon>
        <taxon>Xylariomycetidae</taxon>
        <taxon>Xylariales</taxon>
        <taxon>Microdochiaceae</taxon>
        <taxon>Microdochium</taxon>
    </lineage>
</organism>
<comment type="caution">
    <text evidence="10">The sequence shown here is derived from an EMBL/GenBank/DDBJ whole genome shotgun (WGS) entry which is preliminary data.</text>
</comment>
<dbReference type="OrthoDB" id="1470350at2759"/>
<evidence type="ECO:0000256" key="9">
    <source>
        <dbReference type="RuleBase" id="RU000461"/>
    </source>
</evidence>
<gene>
    <name evidence="10" type="ORF">B0I36DRAFT_419276</name>
</gene>
<dbReference type="AlphaFoldDB" id="A0A9P8YIR5"/>
<dbReference type="RefSeq" id="XP_046017829.1">
    <property type="nucleotide sequence ID" value="XM_046162127.1"/>
</dbReference>
<dbReference type="InterPro" id="IPR002401">
    <property type="entry name" value="Cyt_P450_E_grp-I"/>
</dbReference>
<dbReference type="GO" id="GO:0020037">
    <property type="term" value="F:heme binding"/>
    <property type="evidence" value="ECO:0007669"/>
    <property type="project" value="InterPro"/>
</dbReference>
<keyword evidence="3 8" id="KW-0349">Heme</keyword>
<evidence type="ECO:0000256" key="3">
    <source>
        <dbReference type="ARBA" id="ARBA00022617"/>
    </source>
</evidence>
<dbReference type="GO" id="GO:0004497">
    <property type="term" value="F:monooxygenase activity"/>
    <property type="evidence" value="ECO:0007669"/>
    <property type="project" value="UniProtKB-KW"/>
</dbReference>
<name>A0A9P8YIR5_9PEZI</name>
<protein>
    <submittedName>
        <fullName evidence="10">Cytochrome P450</fullName>
    </submittedName>
</protein>
<proteinExistence type="inferred from homology"/>
<dbReference type="PANTHER" id="PTHR24305:SF210">
    <property type="entry name" value="CYTOCHROME P450 MONOOXYGENASE ASQL-RELATED"/>
    <property type="match status" value="1"/>
</dbReference>
<evidence type="ECO:0000256" key="7">
    <source>
        <dbReference type="ARBA" id="ARBA00023033"/>
    </source>
</evidence>
<evidence type="ECO:0000313" key="11">
    <source>
        <dbReference type="Proteomes" id="UP000756346"/>
    </source>
</evidence>
<keyword evidence="11" id="KW-1185">Reference proteome</keyword>
<dbReference type="CDD" id="cd11058">
    <property type="entry name" value="CYP60B-like"/>
    <property type="match status" value="1"/>
</dbReference>
<evidence type="ECO:0000256" key="5">
    <source>
        <dbReference type="ARBA" id="ARBA00023002"/>
    </source>
</evidence>
<dbReference type="SUPFAM" id="SSF48264">
    <property type="entry name" value="Cytochrome P450"/>
    <property type="match status" value="1"/>
</dbReference>
<dbReference type="FunFam" id="1.10.630.10:FF:000047">
    <property type="entry name" value="Cytochrome P450 monooxygenase"/>
    <property type="match status" value="1"/>
</dbReference>
<evidence type="ECO:0000256" key="8">
    <source>
        <dbReference type="PIRSR" id="PIRSR602401-1"/>
    </source>
</evidence>
<dbReference type="GO" id="GO:0005506">
    <property type="term" value="F:iron ion binding"/>
    <property type="evidence" value="ECO:0007669"/>
    <property type="project" value="InterPro"/>
</dbReference>
<evidence type="ECO:0000256" key="2">
    <source>
        <dbReference type="ARBA" id="ARBA00010617"/>
    </source>
</evidence>
<feature type="binding site" description="axial binding residue" evidence="8">
    <location>
        <position position="445"/>
    </location>
    <ligand>
        <name>heme</name>
        <dbReference type="ChEBI" id="CHEBI:30413"/>
    </ligand>
    <ligandPart>
        <name>Fe</name>
        <dbReference type="ChEBI" id="CHEBI:18248"/>
    </ligandPart>
</feature>
<reference evidence="10" key="1">
    <citation type="journal article" date="2021" name="Nat. Commun.">
        <title>Genetic determinants of endophytism in the Arabidopsis root mycobiome.</title>
        <authorList>
            <person name="Mesny F."/>
            <person name="Miyauchi S."/>
            <person name="Thiergart T."/>
            <person name="Pickel B."/>
            <person name="Atanasova L."/>
            <person name="Karlsson M."/>
            <person name="Huettel B."/>
            <person name="Barry K.W."/>
            <person name="Haridas S."/>
            <person name="Chen C."/>
            <person name="Bauer D."/>
            <person name="Andreopoulos W."/>
            <person name="Pangilinan J."/>
            <person name="LaButti K."/>
            <person name="Riley R."/>
            <person name="Lipzen A."/>
            <person name="Clum A."/>
            <person name="Drula E."/>
            <person name="Henrissat B."/>
            <person name="Kohler A."/>
            <person name="Grigoriev I.V."/>
            <person name="Martin F.M."/>
            <person name="Hacquard S."/>
        </authorList>
    </citation>
    <scope>NUCLEOTIDE SEQUENCE</scope>
    <source>
        <strain evidence="10">MPI-CAGE-CH-0230</strain>
    </source>
</reference>
<keyword evidence="6 8" id="KW-0408">Iron</keyword>
<accession>A0A9P8YIR5</accession>
<dbReference type="Pfam" id="PF00067">
    <property type="entry name" value="p450"/>
    <property type="match status" value="1"/>
</dbReference>
<comment type="cofactor">
    <cofactor evidence="1 8">
        <name>heme</name>
        <dbReference type="ChEBI" id="CHEBI:30413"/>
    </cofactor>
</comment>
<evidence type="ECO:0000313" key="10">
    <source>
        <dbReference type="EMBL" id="KAH7039774.1"/>
    </source>
</evidence>
<dbReference type="InterPro" id="IPR050121">
    <property type="entry name" value="Cytochrome_P450_monoxygenase"/>
</dbReference>
<keyword evidence="4 8" id="KW-0479">Metal-binding</keyword>
<evidence type="ECO:0000256" key="4">
    <source>
        <dbReference type="ARBA" id="ARBA00022723"/>
    </source>
</evidence>
<dbReference type="GeneID" id="70191673"/>
<dbReference type="GO" id="GO:0009403">
    <property type="term" value="P:toxin biosynthetic process"/>
    <property type="evidence" value="ECO:0007669"/>
    <property type="project" value="UniProtKB-ARBA"/>
</dbReference>
<dbReference type="Proteomes" id="UP000756346">
    <property type="component" value="Unassembled WGS sequence"/>
</dbReference>
<dbReference type="EMBL" id="JAGTJQ010000001">
    <property type="protein sequence ID" value="KAH7039774.1"/>
    <property type="molecule type" value="Genomic_DNA"/>
</dbReference>